<evidence type="ECO:0000313" key="1">
    <source>
        <dbReference type="EMBL" id="KRZ70645.1"/>
    </source>
</evidence>
<evidence type="ECO:0000313" key="2">
    <source>
        <dbReference type="Proteomes" id="UP000054843"/>
    </source>
</evidence>
<keyword evidence="2" id="KW-1185">Reference proteome</keyword>
<reference evidence="1 2" key="1">
    <citation type="submission" date="2015-01" db="EMBL/GenBank/DDBJ databases">
        <title>Evolution of Trichinella species and genotypes.</title>
        <authorList>
            <person name="Korhonen P.K."/>
            <person name="Edoardo P."/>
            <person name="Giuseppe L.R."/>
            <person name="Gasser R.B."/>
        </authorList>
    </citation>
    <scope>NUCLEOTIDE SEQUENCE [LARGE SCALE GENOMIC DNA]</scope>
    <source>
        <strain evidence="1">ISS1980</strain>
    </source>
</reference>
<protein>
    <submittedName>
        <fullName evidence="1">Uncharacterized protein</fullName>
    </submittedName>
</protein>
<sequence length="220" mass="25049">MGSIVVEKLPRGLVLYSLFYHHQNHRKRYDAIGAVALISCLVGEAAKPLSPPPAAATAAEHAFTFFRKACFYLGEGKLREKEKNNLDSVCEMLLLFSIATISYFSKEHSICLQLNILYLAVTLIQFKLLGDFAKSLRRNFNEFIILVDRVILAGFHFELLKGFLCLVARKTIVNVFDVGLSFPFAFPRRNIAQNWQTVAIPQVLIPTQAQHRNWKFCWNV</sequence>
<accession>A0A0V1MGA4</accession>
<dbReference type="EMBL" id="JYDO01000110">
    <property type="protein sequence ID" value="KRZ70645.1"/>
    <property type="molecule type" value="Genomic_DNA"/>
</dbReference>
<proteinExistence type="predicted"/>
<organism evidence="1 2">
    <name type="scientific">Trichinella papuae</name>
    <dbReference type="NCBI Taxonomy" id="268474"/>
    <lineage>
        <taxon>Eukaryota</taxon>
        <taxon>Metazoa</taxon>
        <taxon>Ecdysozoa</taxon>
        <taxon>Nematoda</taxon>
        <taxon>Enoplea</taxon>
        <taxon>Dorylaimia</taxon>
        <taxon>Trichinellida</taxon>
        <taxon>Trichinellidae</taxon>
        <taxon>Trichinella</taxon>
    </lineage>
</organism>
<gene>
    <name evidence="1" type="ORF">T10_5440</name>
</gene>
<dbReference type="Proteomes" id="UP000054843">
    <property type="component" value="Unassembled WGS sequence"/>
</dbReference>
<dbReference type="AlphaFoldDB" id="A0A0V1MGA4"/>
<comment type="caution">
    <text evidence="1">The sequence shown here is derived from an EMBL/GenBank/DDBJ whole genome shotgun (WGS) entry which is preliminary data.</text>
</comment>
<name>A0A0V1MGA4_9BILA</name>